<sequence length="412" mass="42015">MTSRTAATALSDRAVPDPALSDQALPGPVVPAADRRAAGFRFASYGRALTGHGLRARLDPARARSVGLATAARDLLADAGPGAVLVGMIPFAPDADPHLYIPDSVEAAPLRAAASSSVSASSTPNPLAGLAGAENPGYRDAVARAVERIGSGDLSKVVLARSLDAVAGRDWDAAAVWERLHRQNPAGHSFMVRLPDGSGTVVGNSPELVAGVRHGRLSSHPLAGSAARQEDPAADRATASTLARSAKDLAEHAFVVDHIRTALEPLCADLDVPAVPDLLPTGQLWHLGTLVRGTLHEGLNCLDAALAVHPTPAICGTPVGAARAAIAELEPEDRGFYGGLVGWMDADGAGEWALLLRSAVLTGPIARLHAGAGIVAGSDPEAEHRETATKFGTMLAGLGITGLDITGTGANA</sequence>
<accession>A0ABP7CH37</accession>
<dbReference type="PANTHER" id="PTHR42839:SF2">
    <property type="entry name" value="ISOCHORISMATE SYNTHASE ENTC"/>
    <property type="match status" value="1"/>
</dbReference>
<dbReference type="EC" id="5.4.4.2" evidence="3"/>
<dbReference type="InterPro" id="IPR005801">
    <property type="entry name" value="ADC_synthase"/>
</dbReference>
<evidence type="ECO:0000256" key="4">
    <source>
        <dbReference type="ARBA" id="ARBA00023235"/>
    </source>
</evidence>
<dbReference type="NCBIfam" id="TIGR00543">
    <property type="entry name" value="isochor_syn"/>
    <property type="match status" value="1"/>
</dbReference>
<evidence type="ECO:0000259" key="7">
    <source>
        <dbReference type="Pfam" id="PF00425"/>
    </source>
</evidence>
<comment type="catalytic activity">
    <reaction evidence="1">
        <text>chorismate = isochorismate</text>
        <dbReference type="Rhea" id="RHEA:18985"/>
        <dbReference type="ChEBI" id="CHEBI:29748"/>
        <dbReference type="ChEBI" id="CHEBI:29780"/>
        <dbReference type="EC" id="5.4.4.2"/>
    </reaction>
</comment>
<keyword evidence="4" id="KW-0413">Isomerase</keyword>
<reference evidence="9" key="1">
    <citation type="journal article" date="2019" name="Int. J. Syst. Evol. Microbiol.">
        <title>The Global Catalogue of Microorganisms (GCM) 10K type strain sequencing project: providing services to taxonomists for standard genome sequencing and annotation.</title>
        <authorList>
            <consortium name="The Broad Institute Genomics Platform"/>
            <consortium name="The Broad Institute Genome Sequencing Center for Infectious Disease"/>
            <person name="Wu L."/>
            <person name="Ma J."/>
        </authorList>
    </citation>
    <scope>NUCLEOTIDE SEQUENCE [LARGE SCALE GENOMIC DNA]</scope>
    <source>
        <strain evidence="9">JCM 30742</strain>
    </source>
</reference>
<dbReference type="SUPFAM" id="SSF56322">
    <property type="entry name" value="ADC synthase"/>
    <property type="match status" value="1"/>
</dbReference>
<protein>
    <recommendedName>
        <fullName evidence="3">isochorismate synthase</fullName>
        <ecNumber evidence="3">5.4.4.2</ecNumber>
    </recommendedName>
    <alternativeName>
        <fullName evidence="5">Isochorismate mutase</fullName>
    </alternativeName>
</protein>
<keyword evidence="9" id="KW-1185">Reference proteome</keyword>
<evidence type="ECO:0000256" key="1">
    <source>
        <dbReference type="ARBA" id="ARBA00000799"/>
    </source>
</evidence>
<evidence type="ECO:0000313" key="9">
    <source>
        <dbReference type="Proteomes" id="UP001500752"/>
    </source>
</evidence>
<feature type="region of interest" description="Disordered" evidence="6">
    <location>
        <begin position="1"/>
        <end position="22"/>
    </location>
</feature>
<dbReference type="RefSeq" id="WP_345151548.1">
    <property type="nucleotide sequence ID" value="NZ_BAABEO010000019.1"/>
</dbReference>
<dbReference type="PANTHER" id="PTHR42839">
    <property type="entry name" value="ISOCHORISMATE SYNTHASE ENTC"/>
    <property type="match status" value="1"/>
</dbReference>
<evidence type="ECO:0000256" key="3">
    <source>
        <dbReference type="ARBA" id="ARBA00012824"/>
    </source>
</evidence>
<proteinExistence type="inferred from homology"/>
<dbReference type="PRINTS" id="PR00095">
    <property type="entry name" value="ANTSNTHASEI"/>
</dbReference>
<dbReference type="InterPro" id="IPR004561">
    <property type="entry name" value="IsoChor_synthase"/>
</dbReference>
<evidence type="ECO:0000256" key="2">
    <source>
        <dbReference type="ARBA" id="ARBA00005297"/>
    </source>
</evidence>
<dbReference type="Gene3D" id="3.60.120.10">
    <property type="entry name" value="Anthranilate synthase"/>
    <property type="match status" value="1"/>
</dbReference>
<organism evidence="8 9">
    <name type="scientific">Arthrobacter ginkgonis</name>
    <dbReference type="NCBI Taxonomy" id="1630594"/>
    <lineage>
        <taxon>Bacteria</taxon>
        <taxon>Bacillati</taxon>
        <taxon>Actinomycetota</taxon>
        <taxon>Actinomycetes</taxon>
        <taxon>Micrococcales</taxon>
        <taxon>Micrococcaceae</taxon>
        <taxon>Arthrobacter</taxon>
    </lineage>
</organism>
<comment type="similarity">
    <text evidence="2">Belongs to the isochorismate synthase family.</text>
</comment>
<gene>
    <name evidence="8" type="ORF">GCM10023081_27520</name>
</gene>
<dbReference type="EMBL" id="BAABEO010000019">
    <property type="protein sequence ID" value="GAA3688684.1"/>
    <property type="molecule type" value="Genomic_DNA"/>
</dbReference>
<evidence type="ECO:0000256" key="6">
    <source>
        <dbReference type="SAM" id="MobiDB-lite"/>
    </source>
</evidence>
<dbReference type="InterPro" id="IPR015890">
    <property type="entry name" value="Chorismate_C"/>
</dbReference>
<name>A0ABP7CH37_9MICC</name>
<dbReference type="Pfam" id="PF00425">
    <property type="entry name" value="Chorismate_bind"/>
    <property type="match status" value="1"/>
</dbReference>
<evidence type="ECO:0000256" key="5">
    <source>
        <dbReference type="ARBA" id="ARBA00041564"/>
    </source>
</evidence>
<dbReference type="Proteomes" id="UP001500752">
    <property type="component" value="Unassembled WGS sequence"/>
</dbReference>
<feature type="domain" description="Chorismate-utilising enzyme C-terminal" evidence="7">
    <location>
        <begin position="137"/>
        <end position="390"/>
    </location>
</feature>
<comment type="caution">
    <text evidence="8">The sequence shown here is derived from an EMBL/GenBank/DDBJ whole genome shotgun (WGS) entry which is preliminary data.</text>
</comment>
<evidence type="ECO:0000313" key="8">
    <source>
        <dbReference type="EMBL" id="GAA3688684.1"/>
    </source>
</evidence>
<dbReference type="InterPro" id="IPR019999">
    <property type="entry name" value="Anth_synth_I-like"/>
</dbReference>